<protein>
    <submittedName>
        <fullName evidence="3">Uncharacterized protein</fullName>
    </submittedName>
</protein>
<accession>A0A7M5UTF6</accession>
<dbReference type="Proteomes" id="UP000594262">
    <property type="component" value="Unplaced"/>
</dbReference>
<dbReference type="AlphaFoldDB" id="A0A7M5UTF6"/>
<proteinExistence type="predicted"/>
<keyword evidence="1" id="KW-0175">Coiled coil</keyword>
<feature type="region of interest" description="Disordered" evidence="2">
    <location>
        <begin position="19"/>
        <end position="58"/>
    </location>
</feature>
<evidence type="ECO:0000256" key="1">
    <source>
        <dbReference type="SAM" id="Coils"/>
    </source>
</evidence>
<dbReference type="OrthoDB" id="5989132at2759"/>
<name>A0A7M5UTF6_9CNID</name>
<dbReference type="PANTHER" id="PTHR14375:SF2">
    <property type="entry name" value="SIMILAR TO RIKEN CDNA 4931414P19"/>
    <property type="match status" value="1"/>
</dbReference>
<evidence type="ECO:0000256" key="2">
    <source>
        <dbReference type="SAM" id="MobiDB-lite"/>
    </source>
</evidence>
<keyword evidence="4" id="KW-1185">Reference proteome</keyword>
<dbReference type="RefSeq" id="XP_066923626.1">
    <property type="nucleotide sequence ID" value="XM_067067525.1"/>
</dbReference>
<feature type="compositionally biased region" description="Polar residues" evidence="2">
    <location>
        <begin position="27"/>
        <end position="42"/>
    </location>
</feature>
<reference evidence="3" key="1">
    <citation type="submission" date="2021-01" db="UniProtKB">
        <authorList>
            <consortium name="EnsemblMetazoa"/>
        </authorList>
    </citation>
    <scope>IDENTIFICATION</scope>
</reference>
<dbReference type="GeneID" id="136810937"/>
<sequence>MPRAAKRPLVLNATSTPNGVKVLLPRGQNQETSPNMRNNNIDDTLPILDDSTSRDDSQITQRELDQVKDALNAKIIKQQKDMETLERKYEDLKVLVMEIYAREEQNKVKEKDRKLPPALSTHVHLAYDGLSVDTIWNFNESYRSKHNKEIKMKVYNSLRTSKVDYEEKLTFRAIYRYFENLKRQEKEGPDTKTTKRRTTRRHRLFLARDKVEKEGDDAELWQHACANVMSDEETDDEGPTTTHVFRRHDWRTDAFNDLIDRIDASVLQISRNYGTPSTRKFQIAKLPAALVR</sequence>
<dbReference type="InterPro" id="IPR028101">
    <property type="entry name" value="DUF4616"/>
</dbReference>
<dbReference type="PANTHER" id="PTHR14375">
    <property type="entry name" value="SIMILAR TO RIKEN CDNA 4931414P19"/>
    <property type="match status" value="1"/>
</dbReference>
<feature type="coiled-coil region" evidence="1">
    <location>
        <begin position="68"/>
        <end position="102"/>
    </location>
</feature>
<dbReference type="Pfam" id="PF15394">
    <property type="entry name" value="DUF4616"/>
    <property type="match status" value="1"/>
</dbReference>
<dbReference type="EnsemblMetazoa" id="CLYHEMT003910.1">
    <property type="protein sequence ID" value="CLYHEMP003910.1"/>
    <property type="gene ID" value="CLYHEMG003910"/>
</dbReference>
<evidence type="ECO:0000313" key="4">
    <source>
        <dbReference type="Proteomes" id="UP000594262"/>
    </source>
</evidence>
<evidence type="ECO:0000313" key="3">
    <source>
        <dbReference type="EnsemblMetazoa" id="CLYHEMP003910.1"/>
    </source>
</evidence>
<organism evidence="3 4">
    <name type="scientific">Clytia hemisphaerica</name>
    <dbReference type="NCBI Taxonomy" id="252671"/>
    <lineage>
        <taxon>Eukaryota</taxon>
        <taxon>Metazoa</taxon>
        <taxon>Cnidaria</taxon>
        <taxon>Hydrozoa</taxon>
        <taxon>Hydroidolina</taxon>
        <taxon>Leptothecata</taxon>
        <taxon>Obeliida</taxon>
        <taxon>Clytiidae</taxon>
        <taxon>Clytia</taxon>
    </lineage>
</organism>